<keyword evidence="7 9" id="KW-1133">Transmembrane helix</keyword>
<protein>
    <recommendedName>
        <fullName evidence="9">GPI-anchored wall transfer protein</fullName>
        <ecNumber evidence="9">2.3.-.-</ecNumber>
    </recommendedName>
</protein>
<dbReference type="GO" id="GO:0005789">
    <property type="term" value="C:endoplasmic reticulum membrane"/>
    <property type="evidence" value="ECO:0007669"/>
    <property type="project" value="UniProtKB-SubCell"/>
</dbReference>
<comment type="pathway">
    <text evidence="3 9">Glycolipid biosynthesis; glycosylphosphatidylinositol-anchor biosynthesis.</text>
</comment>
<feature type="transmembrane region" description="Helical" evidence="9">
    <location>
        <begin position="88"/>
        <end position="106"/>
    </location>
</feature>
<proteinExistence type="inferred from homology"/>
<keyword evidence="9" id="KW-0012">Acyltransferase</keyword>
<feature type="transmembrane region" description="Helical" evidence="9">
    <location>
        <begin position="64"/>
        <end position="82"/>
    </location>
</feature>
<comment type="similarity">
    <text evidence="4 9">Belongs to the PIGW family.</text>
</comment>
<dbReference type="EC" id="2.3.-.-" evidence="9"/>
<keyword evidence="9" id="KW-0808">Transferase</keyword>
<reference evidence="10" key="1">
    <citation type="submission" date="2021-07" db="EMBL/GenBank/DDBJ databases">
        <title>Elsinoe batatas strain:CRI-CJ2 Genome sequencing and assembly.</title>
        <authorList>
            <person name="Huang L."/>
        </authorList>
    </citation>
    <scope>NUCLEOTIDE SEQUENCE</scope>
    <source>
        <strain evidence="10">CRI-CJ2</strain>
    </source>
</reference>
<dbReference type="GO" id="GO:0032216">
    <property type="term" value="F:glucosaminyl-phosphatidylinositol O-acyltransferase activity"/>
    <property type="evidence" value="ECO:0007669"/>
    <property type="project" value="TreeGrafter"/>
</dbReference>
<name>A0A8K0L885_9PEZI</name>
<evidence type="ECO:0000313" key="11">
    <source>
        <dbReference type="Proteomes" id="UP000809789"/>
    </source>
</evidence>
<dbReference type="InterPro" id="IPR009447">
    <property type="entry name" value="PIGW/GWT1"/>
</dbReference>
<evidence type="ECO:0000256" key="1">
    <source>
        <dbReference type="ARBA" id="ARBA00002531"/>
    </source>
</evidence>
<evidence type="ECO:0000313" key="10">
    <source>
        <dbReference type="EMBL" id="KAG8630747.1"/>
    </source>
</evidence>
<feature type="transmembrane region" description="Helical" evidence="9">
    <location>
        <begin position="463"/>
        <end position="482"/>
    </location>
</feature>
<dbReference type="PANTHER" id="PTHR20661">
    <property type="entry name" value="PHOSPHATIDYLINOSITOL-GLYCAN BIOSYNTHESIS CLASS W PROTEIN"/>
    <property type="match status" value="1"/>
</dbReference>
<comment type="function">
    <text evidence="9">A acetyltransferase, which acetylates the inositol ring of phosphatidylinositol during biosynthesis of GPI-anchor.</text>
</comment>
<comment type="subcellular location">
    <subcellularLocation>
        <location evidence="2 9">Endoplasmic reticulum membrane</location>
        <topology evidence="2 9">Multi-pass membrane protein</topology>
    </subcellularLocation>
</comment>
<keyword evidence="9" id="KW-0256">Endoplasmic reticulum</keyword>
<dbReference type="OrthoDB" id="15270at2759"/>
<dbReference type="Pfam" id="PF06423">
    <property type="entry name" value="GWT1"/>
    <property type="match status" value="1"/>
</dbReference>
<dbReference type="GO" id="GO:0006506">
    <property type="term" value="P:GPI anchor biosynthetic process"/>
    <property type="evidence" value="ECO:0007669"/>
    <property type="project" value="UniProtKB-UniPathway"/>
</dbReference>
<dbReference type="Proteomes" id="UP000809789">
    <property type="component" value="Unassembled WGS sequence"/>
</dbReference>
<organism evidence="10 11">
    <name type="scientific">Elsinoe batatas</name>
    <dbReference type="NCBI Taxonomy" id="2601811"/>
    <lineage>
        <taxon>Eukaryota</taxon>
        <taxon>Fungi</taxon>
        <taxon>Dikarya</taxon>
        <taxon>Ascomycota</taxon>
        <taxon>Pezizomycotina</taxon>
        <taxon>Dothideomycetes</taxon>
        <taxon>Dothideomycetidae</taxon>
        <taxon>Myriangiales</taxon>
        <taxon>Elsinoaceae</taxon>
        <taxon>Elsinoe</taxon>
    </lineage>
</organism>
<evidence type="ECO:0000256" key="6">
    <source>
        <dbReference type="ARBA" id="ARBA00022692"/>
    </source>
</evidence>
<evidence type="ECO:0000256" key="7">
    <source>
        <dbReference type="ARBA" id="ARBA00022989"/>
    </source>
</evidence>
<comment type="caution">
    <text evidence="10">The sequence shown here is derived from an EMBL/GenBank/DDBJ whole genome shotgun (WGS) entry which is preliminary data.</text>
</comment>
<dbReference type="UniPathway" id="UPA00196"/>
<evidence type="ECO:0000256" key="2">
    <source>
        <dbReference type="ARBA" id="ARBA00004477"/>
    </source>
</evidence>
<keyword evidence="8 9" id="KW-0472">Membrane</keyword>
<evidence type="ECO:0000256" key="5">
    <source>
        <dbReference type="ARBA" id="ARBA00022502"/>
    </source>
</evidence>
<dbReference type="EMBL" id="JAESVG020000002">
    <property type="protein sequence ID" value="KAG8630747.1"/>
    <property type="molecule type" value="Genomic_DNA"/>
</dbReference>
<keyword evidence="11" id="KW-1185">Reference proteome</keyword>
<feature type="transmembrane region" description="Helical" evidence="9">
    <location>
        <begin position="494"/>
        <end position="514"/>
    </location>
</feature>
<dbReference type="PIRSF" id="PIRSF017321">
    <property type="entry name" value="GWT1"/>
    <property type="match status" value="1"/>
</dbReference>
<comment type="function">
    <text evidence="1">Probable acetyltransferase, which acetylates the inositol ring of phosphatidylinositol during biosynthesis of GPI-anchor.</text>
</comment>
<keyword evidence="6 9" id="KW-0812">Transmembrane</keyword>
<evidence type="ECO:0000256" key="8">
    <source>
        <dbReference type="ARBA" id="ARBA00023136"/>
    </source>
</evidence>
<feature type="transmembrane region" description="Helical" evidence="9">
    <location>
        <begin position="376"/>
        <end position="395"/>
    </location>
</feature>
<keyword evidence="5 9" id="KW-0337">GPI-anchor biosynthesis</keyword>
<dbReference type="AlphaFoldDB" id="A0A8K0L885"/>
<comment type="caution">
    <text evidence="9">Lacks conserved residue(s) required for the propagation of feature annotation.</text>
</comment>
<accession>A0A8K0L885</accession>
<dbReference type="PANTHER" id="PTHR20661:SF0">
    <property type="entry name" value="PHOSPHATIDYLINOSITOL-GLYCAN BIOSYNTHESIS CLASS W PROTEIN"/>
    <property type="match status" value="1"/>
</dbReference>
<evidence type="ECO:0000256" key="9">
    <source>
        <dbReference type="RuleBase" id="RU280819"/>
    </source>
</evidence>
<sequence length="523" mass="58605">MVSATGSAADEEQYRKLKEAFVSDHYGSSVWDINKVTFIAPATVLLWSILQVRRRFFDPYTPQAYLADFLLNGAAILFAVTIYSENTLVLNGLFLLPTLFIFAHTNSPEPRKIPRKPSTESKDEHPADLEIIDTLPVKPFVTHYRGAMIVITCICILAVDFKVFPRRFAKTESLGTSVMDLGVGSFVFSAGIVSVRQQLKELNGDIPRSSFIARLKNSFRHALPLLLLGLARLYSVKKLNYVEHVTEYGVHWNFFFTLAVIPPFVALFQPLLSLIPSYAIIGFVISLVQQTFFTYSDLLSWVAFAPRDDLLSANKEGLVSIPGYLAIFLVGQSLGMDILPRDQDPDAADAENDLWLAETLGGSEKVKEMRQTHRQFAWLNLAKYSGIACVFYYFLTGFYGPRMVVSRRFANMSYVAWVCAFNCVQLWIFCTIESLFFGDIYLARHKKVEVERVKKATSRVLGAFNRNALAIFLLANLLTGLVNMSLRTIDMADIPAMGVLAGYLATLTGVALALDHYNISIKL</sequence>
<feature type="transmembrane region" description="Helical" evidence="9">
    <location>
        <begin position="415"/>
        <end position="442"/>
    </location>
</feature>
<feature type="transmembrane region" description="Helical" evidence="9">
    <location>
        <begin position="176"/>
        <end position="196"/>
    </location>
</feature>
<feature type="transmembrane region" description="Helical" evidence="9">
    <location>
        <begin position="146"/>
        <end position="164"/>
    </location>
</feature>
<dbReference type="GO" id="GO:0072659">
    <property type="term" value="P:protein localization to plasma membrane"/>
    <property type="evidence" value="ECO:0007669"/>
    <property type="project" value="TreeGrafter"/>
</dbReference>
<evidence type="ECO:0000256" key="3">
    <source>
        <dbReference type="ARBA" id="ARBA00004687"/>
    </source>
</evidence>
<gene>
    <name evidence="10" type="ORF">KVT40_002366</name>
</gene>
<evidence type="ECO:0000256" key="4">
    <source>
        <dbReference type="ARBA" id="ARBA00007559"/>
    </source>
</evidence>